<evidence type="ECO:0000313" key="1">
    <source>
        <dbReference type="EMBL" id="WMB75066.1"/>
    </source>
</evidence>
<dbReference type="KEGG" id="sog:RA178_10830"/>
<reference evidence="1" key="1">
    <citation type="submission" date="2023-08" db="EMBL/GenBank/DDBJ databases">
        <title>Complete genome sequence of Shewanella oncorhynchi Z-P2, a siderophore putrebactin-producing bacterium.</title>
        <authorList>
            <person name="Zhang Y."/>
        </authorList>
    </citation>
    <scope>NUCLEOTIDE SEQUENCE</scope>
    <source>
        <strain evidence="1">Z-P2</strain>
    </source>
</reference>
<gene>
    <name evidence="1" type="ORF">RA178_10830</name>
</gene>
<proteinExistence type="predicted"/>
<name>A0AA50Q892_9GAMM</name>
<sequence length="158" mass="18277">MDHYRPDKNIWDHHDFKIMGWHDATIWSMVANTESFEFLIDLDYIFKWVDPGPGETYYKFWVAPVTMVFENAFDVRVDIQSSQGDMEISALHCTELGPSPNGKFTQYKFCFECQEGEVSLQATGYKMYIRQSPTLLDRQSLGFLSRGGVSFDRSVSNS</sequence>
<dbReference type="RefSeq" id="WP_306685331.1">
    <property type="nucleotide sequence ID" value="NZ_CP132914.1"/>
</dbReference>
<dbReference type="Proteomes" id="UP001236800">
    <property type="component" value="Chromosome"/>
</dbReference>
<accession>A0AA50Q892</accession>
<dbReference type="AlphaFoldDB" id="A0AA50Q892"/>
<dbReference type="GeneID" id="301339683"/>
<dbReference type="EMBL" id="CP132914">
    <property type="protein sequence ID" value="WMB75066.1"/>
    <property type="molecule type" value="Genomic_DNA"/>
</dbReference>
<organism evidence="1">
    <name type="scientific">Shewanella oncorhynchi</name>
    <dbReference type="NCBI Taxonomy" id="2726434"/>
    <lineage>
        <taxon>Bacteria</taxon>
        <taxon>Pseudomonadati</taxon>
        <taxon>Pseudomonadota</taxon>
        <taxon>Gammaproteobacteria</taxon>
        <taxon>Alteromonadales</taxon>
        <taxon>Shewanellaceae</taxon>
        <taxon>Shewanella</taxon>
    </lineage>
</organism>
<protein>
    <submittedName>
        <fullName evidence="1">Uncharacterized protein</fullName>
    </submittedName>
</protein>